<dbReference type="AlphaFoldDB" id="A0A2J8KEX9"/>
<dbReference type="Proteomes" id="UP000236370">
    <property type="component" value="Unassembled WGS sequence"/>
</dbReference>
<name>A0A2J8KEX9_PANTR</name>
<organism evidence="1 2">
    <name type="scientific">Pan troglodytes</name>
    <name type="common">Chimpanzee</name>
    <dbReference type="NCBI Taxonomy" id="9598"/>
    <lineage>
        <taxon>Eukaryota</taxon>
        <taxon>Metazoa</taxon>
        <taxon>Chordata</taxon>
        <taxon>Craniata</taxon>
        <taxon>Vertebrata</taxon>
        <taxon>Euteleostomi</taxon>
        <taxon>Mammalia</taxon>
        <taxon>Eutheria</taxon>
        <taxon>Euarchontoglires</taxon>
        <taxon>Primates</taxon>
        <taxon>Haplorrhini</taxon>
        <taxon>Catarrhini</taxon>
        <taxon>Hominidae</taxon>
        <taxon>Pan</taxon>
    </lineage>
</organism>
<protein>
    <submittedName>
        <fullName evidence="1">ST3GAL1 isoform 13</fullName>
    </submittedName>
</protein>
<proteinExistence type="predicted"/>
<feature type="non-terminal residue" evidence="1">
    <location>
        <position position="72"/>
    </location>
</feature>
<dbReference type="EMBL" id="NBAG03000372">
    <property type="protein sequence ID" value="PNI33575.1"/>
    <property type="molecule type" value="Genomic_DNA"/>
</dbReference>
<evidence type="ECO:0000313" key="1">
    <source>
        <dbReference type="EMBL" id="PNI33575.1"/>
    </source>
</evidence>
<reference evidence="1 2" key="1">
    <citation type="submission" date="2017-12" db="EMBL/GenBank/DDBJ databases">
        <title>High-resolution comparative analysis of great ape genomes.</title>
        <authorList>
            <person name="Pollen A."/>
            <person name="Hastie A."/>
            <person name="Hormozdiari F."/>
            <person name="Dougherty M."/>
            <person name="Liu R."/>
            <person name="Chaisson M."/>
            <person name="Hoppe E."/>
            <person name="Hill C."/>
            <person name="Pang A."/>
            <person name="Hillier L."/>
            <person name="Baker C."/>
            <person name="Armstrong J."/>
            <person name="Shendure J."/>
            <person name="Paten B."/>
            <person name="Wilson R."/>
            <person name="Chao H."/>
            <person name="Schneider V."/>
            <person name="Ventura M."/>
            <person name="Kronenberg Z."/>
            <person name="Murali S."/>
            <person name="Gordon D."/>
            <person name="Cantsilieris S."/>
            <person name="Munson K."/>
            <person name="Nelson B."/>
            <person name="Raja A."/>
            <person name="Underwood J."/>
            <person name="Diekhans M."/>
            <person name="Fiddes I."/>
            <person name="Haussler D."/>
            <person name="Eichler E."/>
        </authorList>
    </citation>
    <scope>NUCLEOTIDE SEQUENCE [LARGE SCALE GENOMIC DNA]</scope>
    <source>
        <strain evidence="1">Yerkes chimp pedigree #C0471</strain>
    </source>
</reference>
<accession>A0A2J8KEX9</accession>
<sequence length="72" mass="8502">MVTLRKRTLKVLTFLVLFIFLTSFFLNYSHTMVATTWFPKQMVLELSENLKRLIKHRPCTCTHCIGQRKLSA</sequence>
<gene>
    <name evidence="1" type="ORF">CK820_G0039230</name>
</gene>
<evidence type="ECO:0000313" key="2">
    <source>
        <dbReference type="Proteomes" id="UP000236370"/>
    </source>
</evidence>
<comment type="caution">
    <text evidence="1">The sequence shown here is derived from an EMBL/GenBank/DDBJ whole genome shotgun (WGS) entry which is preliminary data.</text>
</comment>
<dbReference type="SMR" id="A0A2J8KEX9"/>